<feature type="non-terminal residue" evidence="1">
    <location>
        <position position="55"/>
    </location>
</feature>
<proteinExistence type="predicted"/>
<sequence>MALVGVPLQVIDHGSSPEPGARWVKRCGSGAHVVEQGAEAYQPATLGNQQQEVHR</sequence>
<keyword evidence="2" id="KW-1185">Reference proteome</keyword>
<dbReference type="Proteomes" id="UP000485058">
    <property type="component" value="Unassembled WGS sequence"/>
</dbReference>
<gene>
    <name evidence="1" type="ORF">HaLaN_21959</name>
</gene>
<organism evidence="1 2">
    <name type="scientific">Haematococcus lacustris</name>
    <name type="common">Green alga</name>
    <name type="synonym">Haematococcus pluvialis</name>
    <dbReference type="NCBI Taxonomy" id="44745"/>
    <lineage>
        <taxon>Eukaryota</taxon>
        <taxon>Viridiplantae</taxon>
        <taxon>Chlorophyta</taxon>
        <taxon>core chlorophytes</taxon>
        <taxon>Chlorophyceae</taxon>
        <taxon>CS clade</taxon>
        <taxon>Chlamydomonadales</taxon>
        <taxon>Haematococcaceae</taxon>
        <taxon>Haematococcus</taxon>
    </lineage>
</organism>
<evidence type="ECO:0000313" key="2">
    <source>
        <dbReference type="Proteomes" id="UP000485058"/>
    </source>
</evidence>
<name>A0A699ZPN4_HAELA</name>
<evidence type="ECO:0000313" key="1">
    <source>
        <dbReference type="EMBL" id="GFH24211.1"/>
    </source>
</evidence>
<comment type="caution">
    <text evidence="1">The sequence shown here is derived from an EMBL/GenBank/DDBJ whole genome shotgun (WGS) entry which is preliminary data.</text>
</comment>
<dbReference type="AlphaFoldDB" id="A0A699ZPN4"/>
<accession>A0A699ZPN4</accession>
<protein>
    <submittedName>
        <fullName evidence="1">Uncharacterized protein</fullName>
    </submittedName>
</protein>
<reference evidence="1 2" key="1">
    <citation type="submission" date="2020-02" db="EMBL/GenBank/DDBJ databases">
        <title>Draft genome sequence of Haematococcus lacustris strain NIES-144.</title>
        <authorList>
            <person name="Morimoto D."/>
            <person name="Nakagawa S."/>
            <person name="Yoshida T."/>
            <person name="Sawayama S."/>
        </authorList>
    </citation>
    <scope>NUCLEOTIDE SEQUENCE [LARGE SCALE GENOMIC DNA]</scope>
    <source>
        <strain evidence="1 2">NIES-144</strain>
    </source>
</reference>
<dbReference type="EMBL" id="BLLF01002473">
    <property type="protein sequence ID" value="GFH24211.1"/>
    <property type="molecule type" value="Genomic_DNA"/>
</dbReference>